<evidence type="ECO:0000259" key="3">
    <source>
        <dbReference type="Pfam" id="PF07969"/>
    </source>
</evidence>
<dbReference type="GO" id="GO:0004038">
    <property type="term" value="F:allantoinase activity"/>
    <property type="evidence" value="ECO:0007669"/>
    <property type="project" value="TreeGrafter"/>
</dbReference>
<dbReference type="NCBIfam" id="TIGR00857">
    <property type="entry name" value="pyrC_multi"/>
    <property type="match status" value="1"/>
</dbReference>
<organism evidence="5 6">
    <name type="scientific">Candidatus Contendobacter odensis Run_B_J11</name>
    <dbReference type="NCBI Taxonomy" id="1400861"/>
    <lineage>
        <taxon>Bacteria</taxon>
        <taxon>Pseudomonadati</taxon>
        <taxon>Pseudomonadota</taxon>
        <taxon>Gammaproteobacteria</taxon>
        <taxon>Candidatus Competibacteraceae</taxon>
        <taxon>Candidatus Contendibacter</taxon>
    </lineage>
</organism>
<protein>
    <submittedName>
        <fullName evidence="5">Dihydroorotase-like protein</fullName>
    </submittedName>
</protein>
<proteinExistence type="predicted"/>
<dbReference type="PANTHER" id="PTHR43668:SF2">
    <property type="entry name" value="ALLANTOINASE"/>
    <property type="match status" value="1"/>
</dbReference>
<name>A0A7U7J2E0_9GAMM</name>
<dbReference type="Gene3D" id="2.30.40.10">
    <property type="entry name" value="Urease, subunit C, domain 1"/>
    <property type="match status" value="1"/>
</dbReference>
<dbReference type="SUPFAM" id="SSF51556">
    <property type="entry name" value="Metallo-dependent hydrolases"/>
    <property type="match status" value="1"/>
</dbReference>
<dbReference type="SUPFAM" id="SSF51338">
    <property type="entry name" value="Composite domain of metallo-dependent hydrolases"/>
    <property type="match status" value="1"/>
</dbReference>
<dbReference type="Pfam" id="PF07969">
    <property type="entry name" value="Amidohydro_3"/>
    <property type="match status" value="1"/>
</dbReference>
<dbReference type="InterPro" id="IPR004722">
    <property type="entry name" value="DHOase"/>
</dbReference>
<accession>A0A7U7J2E0</accession>
<evidence type="ECO:0000256" key="1">
    <source>
        <dbReference type="ARBA" id="ARBA00022833"/>
    </source>
</evidence>
<keyword evidence="1" id="KW-0862">Zinc</keyword>
<dbReference type="AlphaFoldDB" id="A0A7U7J2E0"/>
<feature type="domain" description="Dihydroorotase catalytic" evidence="4">
    <location>
        <begin position="51"/>
        <end position="231"/>
    </location>
</feature>
<dbReference type="GO" id="GO:0006145">
    <property type="term" value="P:purine nucleobase catabolic process"/>
    <property type="evidence" value="ECO:0007669"/>
    <property type="project" value="TreeGrafter"/>
</dbReference>
<keyword evidence="2" id="KW-0665">Pyrimidine biosynthesis</keyword>
<dbReference type="Gene3D" id="3.20.20.140">
    <property type="entry name" value="Metal-dependent hydrolases"/>
    <property type="match status" value="1"/>
</dbReference>
<gene>
    <name evidence="5" type="primary">pyrC</name>
    <name evidence="5" type="ORF">BN874_1450004</name>
</gene>
<dbReference type="InterPro" id="IPR032466">
    <property type="entry name" value="Metal_Hydrolase"/>
</dbReference>
<sequence>MRIAIRGGRLIDPAHGIDALLDLFIAGGRIIGIGPAPDGFAANREIDARDRIVCPGLIDLCARLREPGQEHKATIASETRAAAAAGITTLVCPPDTDPVIDEPAVVEFIRRRVKAAGQSRVLTLGALTHRLRGERLAEMAALKDAGCVGVSDGGRPLVNTLVLRRALEYAATFDLTVFLTPLDPWLSHGVAHEGQVATRMGLAGIPAAAETGAIARDLELVRDIGVRVHFGRLSNARAVQLVARAQAEGLPVTADVAVHHLHLTEMDLAGFDSQCHVQPPLRGLRDKDALQAGLASGALGALCSDHQPHEPDAKQAPFGDTEPGISGLDTLLALSLRLARDEVLKLPVVLERLTWGPAQILGLDSGHLGIGAVADVCIFDPETDWRVTTDTLRSRGQNSPFIGWELQGQIVYTLLEGRVVYERTTP</sequence>
<dbReference type="EMBL" id="CBTK010000052">
    <property type="protein sequence ID" value="CDH44050.1"/>
    <property type="molecule type" value="Genomic_DNA"/>
</dbReference>
<dbReference type="NCBIfam" id="NF005791">
    <property type="entry name" value="PRK07627.1"/>
    <property type="match status" value="1"/>
</dbReference>
<dbReference type="InterPro" id="IPR050138">
    <property type="entry name" value="DHOase/Allantoinase_Hydrolase"/>
</dbReference>
<dbReference type="GO" id="GO:0046872">
    <property type="term" value="F:metal ion binding"/>
    <property type="evidence" value="ECO:0007669"/>
    <property type="project" value="InterPro"/>
</dbReference>
<dbReference type="InterPro" id="IPR024403">
    <property type="entry name" value="DHOase_cat"/>
</dbReference>
<comment type="caution">
    <text evidence="5">The sequence shown here is derived from an EMBL/GenBank/DDBJ whole genome shotgun (WGS) entry which is preliminary data.</text>
</comment>
<dbReference type="GO" id="GO:0006221">
    <property type="term" value="P:pyrimidine nucleotide biosynthetic process"/>
    <property type="evidence" value="ECO:0007669"/>
    <property type="project" value="UniProtKB-KW"/>
</dbReference>
<dbReference type="RefSeq" id="WP_034431178.1">
    <property type="nucleotide sequence ID" value="NZ_CBTK010000052.1"/>
</dbReference>
<dbReference type="InterPro" id="IPR013108">
    <property type="entry name" value="Amidohydro_3"/>
</dbReference>
<dbReference type="InterPro" id="IPR011059">
    <property type="entry name" value="Metal-dep_hydrolase_composite"/>
</dbReference>
<evidence type="ECO:0000256" key="2">
    <source>
        <dbReference type="ARBA" id="ARBA00022975"/>
    </source>
</evidence>
<dbReference type="GO" id="GO:0004151">
    <property type="term" value="F:dihydroorotase activity"/>
    <property type="evidence" value="ECO:0007669"/>
    <property type="project" value="InterPro"/>
</dbReference>
<dbReference type="Pfam" id="PF12890">
    <property type="entry name" value="DHOase"/>
    <property type="match status" value="1"/>
</dbReference>
<evidence type="ECO:0000313" key="5">
    <source>
        <dbReference type="EMBL" id="CDH44050.1"/>
    </source>
</evidence>
<dbReference type="PANTHER" id="PTHR43668">
    <property type="entry name" value="ALLANTOINASE"/>
    <property type="match status" value="1"/>
</dbReference>
<reference evidence="5 6" key="1">
    <citation type="journal article" date="2014" name="ISME J.">
        <title>Candidatus Competibacter-lineage genomes retrieved from metagenomes reveal functional metabolic diversity.</title>
        <authorList>
            <person name="McIlroy S.J."/>
            <person name="Albertsen M."/>
            <person name="Andresen E.K."/>
            <person name="Saunders A.M."/>
            <person name="Kristiansen R."/>
            <person name="Stokholm-Bjerregaard M."/>
            <person name="Nielsen K.L."/>
            <person name="Nielsen P.H."/>
        </authorList>
    </citation>
    <scope>NUCLEOTIDE SEQUENCE [LARGE SCALE GENOMIC DNA]</scope>
    <source>
        <strain evidence="5 6">Run_B_J11</strain>
    </source>
</reference>
<feature type="domain" description="Amidohydrolase 3" evidence="3">
    <location>
        <begin position="232"/>
        <end position="421"/>
    </location>
</feature>
<keyword evidence="6" id="KW-1185">Reference proteome</keyword>
<dbReference type="GO" id="GO:0005737">
    <property type="term" value="C:cytoplasm"/>
    <property type="evidence" value="ECO:0007669"/>
    <property type="project" value="TreeGrafter"/>
</dbReference>
<evidence type="ECO:0000259" key="4">
    <source>
        <dbReference type="Pfam" id="PF12890"/>
    </source>
</evidence>
<dbReference type="OrthoDB" id="5687299at2"/>
<dbReference type="CDD" id="cd01317">
    <property type="entry name" value="DHOase_IIa"/>
    <property type="match status" value="1"/>
</dbReference>
<evidence type="ECO:0000313" key="6">
    <source>
        <dbReference type="Proteomes" id="UP000019184"/>
    </source>
</evidence>
<dbReference type="Proteomes" id="UP000019184">
    <property type="component" value="Unassembled WGS sequence"/>
</dbReference>